<keyword evidence="3" id="KW-0677">Repeat</keyword>
<dbReference type="SUPFAM" id="SSF57196">
    <property type="entry name" value="EGF/Laminin"/>
    <property type="match status" value="3"/>
</dbReference>
<dbReference type="PROSITE" id="PS01186">
    <property type="entry name" value="EGF_2"/>
    <property type="match status" value="2"/>
</dbReference>
<dbReference type="Gene3D" id="2.10.25.10">
    <property type="entry name" value="Laminin"/>
    <property type="match status" value="4"/>
</dbReference>
<name>A0A3M6UZI8_POCDA</name>
<dbReference type="InterPro" id="IPR049883">
    <property type="entry name" value="NOTCH1_EGF-like"/>
</dbReference>
<dbReference type="InterPro" id="IPR018097">
    <property type="entry name" value="EGF_Ca-bd_CS"/>
</dbReference>
<comment type="caution">
    <text evidence="5">Lacks conserved residue(s) required for the propagation of feature annotation.</text>
</comment>
<evidence type="ECO:0000256" key="3">
    <source>
        <dbReference type="ARBA" id="ARBA00022737"/>
    </source>
</evidence>
<dbReference type="InterPro" id="IPR001881">
    <property type="entry name" value="EGF-like_Ca-bd_dom"/>
</dbReference>
<dbReference type="PANTHER" id="PTHR24050">
    <property type="entry name" value="PA14 DOMAIN-CONTAINING PROTEIN"/>
    <property type="match status" value="1"/>
</dbReference>
<evidence type="ECO:0000256" key="1">
    <source>
        <dbReference type="ARBA" id="ARBA00022536"/>
    </source>
</evidence>
<keyword evidence="2" id="KW-0732">Signal</keyword>
<feature type="domain" description="EGF-like" evidence="6">
    <location>
        <begin position="122"/>
        <end position="160"/>
    </location>
</feature>
<dbReference type="InterPro" id="IPR000742">
    <property type="entry name" value="EGF"/>
</dbReference>
<proteinExistence type="predicted"/>
<feature type="domain" description="EGF-like" evidence="6">
    <location>
        <begin position="173"/>
        <end position="212"/>
    </location>
</feature>
<organism evidence="7 8">
    <name type="scientific">Pocillopora damicornis</name>
    <name type="common">Cauliflower coral</name>
    <name type="synonym">Millepora damicornis</name>
    <dbReference type="NCBI Taxonomy" id="46731"/>
    <lineage>
        <taxon>Eukaryota</taxon>
        <taxon>Metazoa</taxon>
        <taxon>Cnidaria</taxon>
        <taxon>Anthozoa</taxon>
        <taxon>Hexacorallia</taxon>
        <taxon>Scleractinia</taxon>
        <taxon>Astrocoeniina</taxon>
        <taxon>Pocilloporidae</taxon>
        <taxon>Pocillopora</taxon>
    </lineage>
</organism>
<dbReference type="Proteomes" id="UP000275408">
    <property type="component" value="Unassembled WGS sequence"/>
</dbReference>
<keyword evidence="8" id="KW-1185">Reference proteome</keyword>
<accession>A0A3M6UZI8</accession>
<keyword evidence="1 5" id="KW-0245">EGF-like domain</keyword>
<keyword evidence="4" id="KW-1015">Disulfide bond</keyword>
<sequence length="276" mass="30588">IDECKEETFNCTELLKCKNLIGAYECGCEDGLVETTDGTCRGWRSYKVFEKSNLSDFDLSEVESGDEGDEEWTTEPAPVQVHPFVANTGSISVTTGFSALDFFKLVGFCESNFDRIAEETNHYNECELNKDICGSNSVCSNTEGSYKCNCEVGYKSANDGGKKCFVHPFSLADHDECTTGQPCNPNMICKNTFGSYTCGCREGYRLDQMHCAEIDECKEETYNCPEFSSCKNQNGSYECLCKGGYRKASDGNCSEICHPECEANSYCQNGKCQQGQ</sequence>
<dbReference type="PROSITE" id="PS00010">
    <property type="entry name" value="ASX_HYDROXYL"/>
    <property type="match status" value="3"/>
</dbReference>
<dbReference type="PROSITE" id="PS01187">
    <property type="entry name" value="EGF_CA"/>
    <property type="match status" value="1"/>
</dbReference>
<evidence type="ECO:0000313" key="8">
    <source>
        <dbReference type="Proteomes" id="UP000275408"/>
    </source>
</evidence>
<dbReference type="InterPro" id="IPR052235">
    <property type="entry name" value="Nephronectin_domain"/>
</dbReference>
<feature type="domain" description="EGF-like" evidence="6">
    <location>
        <begin position="213"/>
        <end position="254"/>
    </location>
</feature>
<evidence type="ECO:0000313" key="7">
    <source>
        <dbReference type="EMBL" id="RMX59037.1"/>
    </source>
</evidence>
<dbReference type="Pfam" id="PF07645">
    <property type="entry name" value="EGF_CA"/>
    <property type="match status" value="4"/>
</dbReference>
<gene>
    <name evidence="7" type="ORF">pdam_00009967</name>
</gene>
<reference evidence="7 8" key="1">
    <citation type="journal article" date="2018" name="Sci. Rep.">
        <title>Comparative analysis of the Pocillopora damicornis genome highlights role of immune system in coral evolution.</title>
        <authorList>
            <person name="Cunning R."/>
            <person name="Bay R.A."/>
            <person name="Gillette P."/>
            <person name="Baker A.C."/>
            <person name="Traylor-Knowles N."/>
        </authorList>
    </citation>
    <scope>NUCLEOTIDE SEQUENCE [LARGE SCALE GENOMIC DNA]</scope>
    <source>
        <strain evidence="7">RSMAS</strain>
        <tissue evidence="7">Whole animal</tissue>
    </source>
</reference>
<evidence type="ECO:0000256" key="5">
    <source>
        <dbReference type="PROSITE-ProRule" id="PRU00076"/>
    </source>
</evidence>
<dbReference type="OrthoDB" id="5981511at2759"/>
<dbReference type="SMART" id="SM00179">
    <property type="entry name" value="EGF_CA"/>
    <property type="match status" value="4"/>
</dbReference>
<dbReference type="InterPro" id="IPR000152">
    <property type="entry name" value="EGF-type_Asp/Asn_hydroxyl_site"/>
</dbReference>
<evidence type="ECO:0000256" key="2">
    <source>
        <dbReference type="ARBA" id="ARBA00022729"/>
    </source>
</evidence>
<evidence type="ECO:0000256" key="4">
    <source>
        <dbReference type="ARBA" id="ARBA00023157"/>
    </source>
</evidence>
<comment type="caution">
    <text evidence="7">The sequence shown here is derived from an EMBL/GenBank/DDBJ whole genome shotgun (WGS) entry which is preliminary data.</text>
</comment>
<dbReference type="PROSITE" id="PS50026">
    <property type="entry name" value="EGF_3"/>
    <property type="match status" value="3"/>
</dbReference>
<protein>
    <recommendedName>
        <fullName evidence="6">EGF-like domain-containing protein</fullName>
    </recommendedName>
</protein>
<feature type="non-terminal residue" evidence="7">
    <location>
        <position position="1"/>
    </location>
</feature>
<dbReference type="SMART" id="SM00181">
    <property type="entry name" value="EGF"/>
    <property type="match status" value="4"/>
</dbReference>
<dbReference type="STRING" id="46731.A0A3M6UZI8"/>
<evidence type="ECO:0000259" key="6">
    <source>
        <dbReference type="PROSITE" id="PS50026"/>
    </source>
</evidence>
<dbReference type="CDD" id="cd00054">
    <property type="entry name" value="EGF_CA"/>
    <property type="match status" value="2"/>
</dbReference>
<dbReference type="EMBL" id="RCHS01000400">
    <property type="protein sequence ID" value="RMX59037.1"/>
    <property type="molecule type" value="Genomic_DNA"/>
</dbReference>
<dbReference type="PANTHER" id="PTHR24050:SF28">
    <property type="entry name" value="UROMODULIN-LIKE"/>
    <property type="match status" value="1"/>
</dbReference>
<dbReference type="AlphaFoldDB" id="A0A3M6UZI8"/>
<dbReference type="GO" id="GO:0005509">
    <property type="term" value="F:calcium ion binding"/>
    <property type="evidence" value="ECO:0007669"/>
    <property type="project" value="InterPro"/>
</dbReference>